<dbReference type="InterPro" id="IPR016024">
    <property type="entry name" value="ARM-type_fold"/>
</dbReference>
<accession>A0AAW0GM05</accession>
<protein>
    <submittedName>
        <fullName evidence="1">Uncharacterized protein</fullName>
    </submittedName>
</protein>
<dbReference type="AlphaFoldDB" id="A0AAW0GM05"/>
<reference evidence="1 2" key="1">
    <citation type="submission" date="2022-09" db="EMBL/GenBank/DDBJ databases">
        <authorList>
            <person name="Palmer J.M."/>
        </authorList>
    </citation>
    <scope>NUCLEOTIDE SEQUENCE [LARGE SCALE GENOMIC DNA]</scope>
    <source>
        <strain evidence="1 2">DSM 7382</strain>
    </source>
</reference>
<keyword evidence="2" id="KW-1185">Reference proteome</keyword>
<dbReference type="SUPFAM" id="SSF48371">
    <property type="entry name" value="ARM repeat"/>
    <property type="match status" value="1"/>
</dbReference>
<dbReference type="PANTHER" id="PTHR39214:SF1">
    <property type="entry name" value="MICROBODY (PEROXISOME) BIOGENESIS PROTEIN PEROXIN 8 (EUROFUNG)"/>
    <property type="match status" value="1"/>
</dbReference>
<evidence type="ECO:0000313" key="2">
    <source>
        <dbReference type="Proteomes" id="UP001385951"/>
    </source>
</evidence>
<dbReference type="InterPro" id="IPR055334">
    <property type="entry name" value="PEX8-like"/>
</dbReference>
<dbReference type="PANTHER" id="PTHR39214">
    <property type="entry name" value="MICROBODY (PEROXISOME) BIOGENESIS PROTEIN PEROXIN 8 (EUROFUNG)"/>
    <property type="match status" value="1"/>
</dbReference>
<organism evidence="1 2">
    <name type="scientific">Cerrena zonata</name>
    <dbReference type="NCBI Taxonomy" id="2478898"/>
    <lineage>
        <taxon>Eukaryota</taxon>
        <taxon>Fungi</taxon>
        <taxon>Dikarya</taxon>
        <taxon>Basidiomycota</taxon>
        <taxon>Agaricomycotina</taxon>
        <taxon>Agaricomycetes</taxon>
        <taxon>Polyporales</taxon>
        <taxon>Cerrenaceae</taxon>
        <taxon>Cerrena</taxon>
    </lineage>
</organism>
<comment type="caution">
    <text evidence="1">The sequence shown here is derived from an EMBL/GenBank/DDBJ whole genome shotgun (WGS) entry which is preliminary data.</text>
</comment>
<gene>
    <name evidence="1" type="ORF">QCA50_006763</name>
</gene>
<sequence>MQPTTDRGYYNLLGHLSRPSTTLPLETLQASIAHYLAHVQPTPTPFVALVISSPLFQQSLSTSTSTSTSSGTSYTTLQALSTAFRHAIHLKLNHLTSKPSTIFSRSFQSRVDEWVHAVLNGLQGGLPVFRLACASGILLGLEDWEVDLKLKEKEAKVRRKVEEEVVVSLAEVLELYPYLSSASHWRSEFGEKNVEDTLLTTTLLVASTCLPLVAPHRLKALQLRALCGALTATIASAFRSGTFPFLSSLGSLISQSPDDRVSIEATSAFAKTLTQMTGSQIMTSMAALSRTCALTLGILAESRPREGWQVMMEATEAFLAIAKVIEADWIQTPLARITDEDEIAAESRELTAKIWSVLKTLLFTNIMIVQAILTTLAYKPSPLVSHTPYEIALSALQIFAHLSFVLPQFGGVTSTGEGGFPELKKVFYMALDILSTNKEESERFVRGLSESEIRGKTADLPSQVYHAKKAYALACVEQLVPVLSNDCIRDQVYPMCSSHFFDPSHRETYESAHSVMLSIFASHARKTGENIIGLGKESFAEQISPFYARCLAENSGDNQLSPIQLSLAYAALVRCAGTFGRNTENTTHSDLQSRSGDAFAWYCLQTLIDLIRSISSERPSSDYLHRLHLALVATLPSVSLILLPRLLEAIHILAVKNAEPEKKGELVDTMFKEILENIGDQEKEYAMRWWYDHRNALGDEYNLSPARDFVNNVVVRSSNIQEQTGRPVAPDPVSRL</sequence>
<dbReference type="Proteomes" id="UP001385951">
    <property type="component" value="Unassembled WGS sequence"/>
</dbReference>
<dbReference type="EMBL" id="JASBNA010000007">
    <property type="protein sequence ID" value="KAK7690115.1"/>
    <property type="molecule type" value="Genomic_DNA"/>
</dbReference>
<evidence type="ECO:0000313" key="1">
    <source>
        <dbReference type="EMBL" id="KAK7690115.1"/>
    </source>
</evidence>
<proteinExistence type="predicted"/>
<name>A0AAW0GM05_9APHY</name>